<reference evidence="1" key="1">
    <citation type="submission" date="2020-01" db="EMBL/GenBank/DDBJ databases">
        <title>Muricauda ochracea sp. nov., isolated from a tidal flat of Garorim bay in Korea.</title>
        <authorList>
            <person name="Kim D."/>
            <person name="Yoo Y."/>
            <person name="Kim J.-J."/>
        </authorList>
    </citation>
    <scope>NUCLEOTIDE SEQUENCE</scope>
    <source>
        <strain evidence="1">JGD-17</strain>
    </source>
</reference>
<evidence type="ECO:0000313" key="1">
    <source>
        <dbReference type="EMBL" id="NAY90527.1"/>
    </source>
</evidence>
<evidence type="ECO:0000313" key="2">
    <source>
        <dbReference type="Proteomes" id="UP000667650"/>
    </source>
</evidence>
<dbReference type="RefSeq" id="WP_166521940.1">
    <property type="nucleotide sequence ID" value="NZ_JAAABI010000001.1"/>
</dbReference>
<sequence length="96" mass="11064">MKTFFILILSLMAIPHGEVEQDSILYATYQGHDSQMYLFEDDEGETHEFATIRGSASKKYNMDSDDHVGKMFKVVYTIESEEEGDTYIILDLELPM</sequence>
<keyword evidence="2" id="KW-1185">Reference proteome</keyword>
<comment type="caution">
    <text evidence="1">The sequence shown here is derived from an EMBL/GenBank/DDBJ whole genome shotgun (WGS) entry which is preliminary data.</text>
</comment>
<protein>
    <submittedName>
        <fullName evidence="1">Uncharacterized protein</fullName>
    </submittedName>
</protein>
<name>A0A964T956_9FLAO</name>
<dbReference type="AlphaFoldDB" id="A0A964T956"/>
<dbReference type="EMBL" id="JAAABI010000001">
    <property type="protein sequence ID" value="NAY90527.1"/>
    <property type="molecule type" value="Genomic_DNA"/>
</dbReference>
<organism evidence="1 2">
    <name type="scientific">Flagellimonas ochracea</name>
    <dbReference type="NCBI Taxonomy" id="2696472"/>
    <lineage>
        <taxon>Bacteria</taxon>
        <taxon>Pseudomonadati</taxon>
        <taxon>Bacteroidota</taxon>
        <taxon>Flavobacteriia</taxon>
        <taxon>Flavobacteriales</taxon>
        <taxon>Flavobacteriaceae</taxon>
        <taxon>Flagellimonas</taxon>
    </lineage>
</organism>
<gene>
    <name evidence="1" type="ORF">GTQ34_01235</name>
</gene>
<dbReference type="Proteomes" id="UP000667650">
    <property type="component" value="Unassembled WGS sequence"/>
</dbReference>
<accession>A0A964T956</accession>
<proteinExistence type="predicted"/>